<organism evidence="1 2">
    <name type="scientific">Bacillus mycoides</name>
    <dbReference type="NCBI Taxonomy" id="1405"/>
    <lineage>
        <taxon>Bacteria</taxon>
        <taxon>Bacillati</taxon>
        <taxon>Bacillota</taxon>
        <taxon>Bacilli</taxon>
        <taxon>Bacillales</taxon>
        <taxon>Bacillaceae</taxon>
        <taxon>Bacillus</taxon>
        <taxon>Bacillus cereus group</taxon>
    </lineage>
</organism>
<proteinExistence type="predicted"/>
<comment type="caution">
    <text evidence="1">The sequence shown here is derived from an EMBL/GenBank/DDBJ whole genome shotgun (WGS) entry which is preliminary data.</text>
</comment>
<name>A0A1E8BL29_BACMY</name>
<sequence>MDLWKDNELFSISNSYEQYYLSIHNPLLSELGEQCNILKQIVDENGLEDEFLNRMYLAIKRSLTIFSTSLVPFHQIESIDLQDLRYKFRELRVLYPNIYQDFVTAAKQIKQLLEQENNLLIEKVLEMVKGPKPNKRAIVTKRHLKDEEIYALLERFTANAMDISFFNDSMFRKSSDTFDEVLFIGSQNLFETYANNCPRARKTYFISYDVFPNYFKNMEVLHSLQPVSTVYKGIKNKLEQRPTTTAKILLEEDLPSLSLLGKQLAASEELDESGADSIEPVEARFITLENDHVLFLQVNGRYKVVEIDLKAKQVTSKPFNMLELDDFLLVFHERETEMLATVADSEILKEQAQELRNIQKSWKDRLQDWVDNNGIQAVCHILSSKYSMNAAKPQNVNYWLRDTTILPRNMEQLLKALQYDDDVVQQILLASNHILAAHRRAGSLVTQYANQVIKNSDLKNLLSQGYQIFSIPEFPGVTFSVERIVGISSEKFLVHPGKIMKVYNQSSLQV</sequence>
<dbReference type="Proteomes" id="UP000175835">
    <property type="component" value="Unassembled WGS sequence"/>
</dbReference>
<accession>A0A1E8BL29</accession>
<protein>
    <submittedName>
        <fullName evidence="1">Uncharacterized protein</fullName>
    </submittedName>
</protein>
<dbReference type="EMBL" id="LXLX01000042">
    <property type="protein sequence ID" value="OFD90573.1"/>
    <property type="molecule type" value="Genomic_DNA"/>
</dbReference>
<dbReference type="AlphaFoldDB" id="A0A1E8BL29"/>
<evidence type="ECO:0000313" key="2">
    <source>
        <dbReference type="Proteomes" id="UP000175835"/>
    </source>
</evidence>
<gene>
    <name evidence="1" type="ORF">BWGOE11_34370</name>
</gene>
<evidence type="ECO:0000313" key="1">
    <source>
        <dbReference type="EMBL" id="OFD90573.1"/>
    </source>
</evidence>
<dbReference type="RefSeq" id="WP_070147133.1">
    <property type="nucleotide sequence ID" value="NZ_LXLX01000042.1"/>
</dbReference>
<reference evidence="1 2" key="1">
    <citation type="submission" date="2016-05" db="EMBL/GenBank/DDBJ databases">
        <title>Bacillus thuringiensis and Bacillus weihenstephanensis as novel biocontrol agents of wilt causing Verticillium species.</title>
        <authorList>
            <person name="Hollensteiner J."/>
            <person name="Wemheuer F."/>
            <person name="Harting R."/>
            <person name="Kolarzyk A."/>
            <person name="Diaz-Valerio S."/>
            <person name="Poehlein A."/>
            <person name="Brzuszkiewicz E."/>
            <person name="Nesemann K."/>
            <person name="Braus-Stromeyer S."/>
            <person name="Braus G."/>
            <person name="Daniel R."/>
            <person name="Liesegang H."/>
        </authorList>
    </citation>
    <scope>NUCLEOTIDE SEQUENCE [LARGE SCALE GENOMIC DNA]</scope>
    <source>
        <strain evidence="1 2">GOE11</strain>
    </source>
</reference>
<dbReference type="PATRIC" id="fig|86662.28.peg.3544"/>